<accession>A0A1W1UKF6</accession>
<evidence type="ECO:0000313" key="2">
    <source>
        <dbReference type="EMBL" id="SMB81557.1"/>
    </source>
</evidence>
<protein>
    <submittedName>
        <fullName evidence="2">Uncharacterized protein</fullName>
    </submittedName>
</protein>
<evidence type="ECO:0000313" key="3">
    <source>
        <dbReference type="Proteomes" id="UP000192582"/>
    </source>
</evidence>
<dbReference type="AlphaFoldDB" id="A0A1W1UKF6"/>
<keyword evidence="1" id="KW-0812">Transmembrane</keyword>
<proteinExistence type="predicted"/>
<feature type="transmembrane region" description="Helical" evidence="1">
    <location>
        <begin position="12"/>
        <end position="34"/>
    </location>
</feature>
<evidence type="ECO:0000256" key="1">
    <source>
        <dbReference type="SAM" id="Phobius"/>
    </source>
</evidence>
<keyword evidence="1" id="KW-0472">Membrane</keyword>
<dbReference type="Proteomes" id="UP000192582">
    <property type="component" value="Unassembled WGS sequence"/>
</dbReference>
<keyword evidence="3" id="KW-1185">Reference proteome</keyword>
<keyword evidence="1" id="KW-1133">Transmembrane helix</keyword>
<reference evidence="2 3" key="1">
    <citation type="submission" date="2017-04" db="EMBL/GenBank/DDBJ databases">
        <authorList>
            <person name="Afonso C.L."/>
            <person name="Miller P.J."/>
            <person name="Scott M.A."/>
            <person name="Spackman E."/>
            <person name="Goraichik I."/>
            <person name="Dimitrov K.M."/>
            <person name="Suarez D.L."/>
            <person name="Swayne D.E."/>
        </authorList>
    </citation>
    <scope>NUCLEOTIDE SEQUENCE [LARGE SCALE GENOMIC DNA]</scope>
    <source>
        <strain evidence="2 3">KR-140</strain>
    </source>
</reference>
<gene>
    <name evidence="2" type="ORF">SAMN00790413_04620</name>
</gene>
<organism evidence="2 3">
    <name type="scientific">Deinococcus hopiensis KR-140</name>
    <dbReference type="NCBI Taxonomy" id="695939"/>
    <lineage>
        <taxon>Bacteria</taxon>
        <taxon>Thermotogati</taxon>
        <taxon>Deinococcota</taxon>
        <taxon>Deinococci</taxon>
        <taxon>Deinococcales</taxon>
        <taxon>Deinococcaceae</taxon>
        <taxon>Deinococcus</taxon>
    </lineage>
</organism>
<name>A0A1W1UKF6_9DEIO</name>
<dbReference type="EMBL" id="FWWU01000005">
    <property type="protein sequence ID" value="SMB81557.1"/>
    <property type="molecule type" value="Genomic_DNA"/>
</dbReference>
<sequence length="96" mass="11193">MNLSQANAGFLIPRLAGGLIVALLVIVFTHNMPLPWKVIYRDFRSLMPLKKFWPKNDLDNLKSCRIVLCQSSEGIRYYRLLEYSKKILNDGNQNFY</sequence>